<evidence type="ECO:0000313" key="3">
    <source>
        <dbReference type="Proteomes" id="UP000315385"/>
    </source>
</evidence>
<feature type="transmembrane region" description="Helical" evidence="1">
    <location>
        <begin position="69"/>
        <end position="92"/>
    </location>
</feature>
<organism evidence="2 3">
    <name type="scientific">Halonotius roseus</name>
    <dbReference type="NCBI Taxonomy" id="2511997"/>
    <lineage>
        <taxon>Archaea</taxon>
        <taxon>Methanobacteriati</taxon>
        <taxon>Methanobacteriota</taxon>
        <taxon>Stenosarchaea group</taxon>
        <taxon>Halobacteria</taxon>
        <taxon>Halobacteriales</taxon>
        <taxon>Haloferacaceae</taxon>
        <taxon>Halonotius</taxon>
    </lineage>
</organism>
<evidence type="ECO:0000256" key="1">
    <source>
        <dbReference type="SAM" id="Phobius"/>
    </source>
</evidence>
<protein>
    <submittedName>
        <fullName evidence="2">Uncharacterized protein</fullName>
    </submittedName>
</protein>
<proteinExistence type="predicted"/>
<feature type="transmembrane region" description="Helical" evidence="1">
    <location>
        <begin position="98"/>
        <end position="121"/>
    </location>
</feature>
<gene>
    <name evidence="2" type="ORF">EWF95_02300</name>
</gene>
<name>A0A544QQS7_9EURY</name>
<feature type="transmembrane region" description="Helical" evidence="1">
    <location>
        <begin position="37"/>
        <end position="57"/>
    </location>
</feature>
<feature type="transmembrane region" description="Helical" evidence="1">
    <location>
        <begin position="12"/>
        <end position="31"/>
    </location>
</feature>
<keyword evidence="1" id="KW-0812">Transmembrane</keyword>
<evidence type="ECO:0000313" key="2">
    <source>
        <dbReference type="EMBL" id="TQQ81786.1"/>
    </source>
</evidence>
<sequence length="148" mass="15816">MSNESIRWSVLAGAYMFLVGAVLSIPLGLGIQTTIPFPLQFGVTLGLIGGLCWGGFVEYPSRYRYLRGAGCGALAGIVTVVLWLWFFAFVLAGLPLEALSAGALFLLKTLSVIGGIGALTLGLPMMYARRRDNSPVERTDGNENDDLT</sequence>
<dbReference type="EMBL" id="SESI01000001">
    <property type="protein sequence ID" value="TQQ81786.1"/>
    <property type="molecule type" value="Genomic_DNA"/>
</dbReference>
<comment type="caution">
    <text evidence="2">The sequence shown here is derived from an EMBL/GenBank/DDBJ whole genome shotgun (WGS) entry which is preliminary data.</text>
</comment>
<keyword evidence="3" id="KW-1185">Reference proteome</keyword>
<reference evidence="2 3" key="1">
    <citation type="submission" date="2019-02" db="EMBL/GenBank/DDBJ databases">
        <title>Halonotius sp. a new haloqrchaeon isolated from saline water.</title>
        <authorList>
            <person name="Duran-Viseras A."/>
            <person name="Sanchez-Porro C."/>
            <person name="Ventosa A."/>
        </authorList>
    </citation>
    <scope>NUCLEOTIDE SEQUENCE [LARGE SCALE GENOMIC DNA]</scope>
    <source>
        <strain evidence="2 3">F9-27</strain>
    </source>
</reference>
<keyword evidence="1" id="KW-0472">Membrane</keyword>
<dbReference type="Proteomes" id="UP000315385">
    <property type="component" value="Unassembled WGS sequence"/>
</dbReference>
<keyword evidence="1" id="KW-1133">Transmembrane helix</keyword>
<accession>A0A544QQS7</accession>
<dbReference type="AlphaFoldDB" id="A0A544QQS7"/>
<dbReference type="RefSeq" id="WP_142442440.1">
    <property type="nucleotide sequence ID" value="NZ_SESI01000001.1"/>
</dbReference>